<reference evidence="2 3" key="1">
    <citation type="journal article" date="2019" name="Emerg. Microbes Infect.">
        <title>Comprehensive subspecies identification of 175 nontuberculous mycobacteria species based on 7547 genomic profiles.</title>
        <authorList>
            <person name="Matsumoto Y."/>
            <person name="Kinjo T."/>
            <person name="Motooka D."/>
            <person name="Nabeya D."/>
            <person name="Jung N."/>
            <person name="Uechi K."/>
            <person name="Horii T."/>
            <person name="Iida T."/>
            <person name="Fujita J."/>
            <person name="Nakamura S."/>
        </authorList>
    </citation>
    <scope>NUCLEOTIDE SEQUENCE [LARGE SCALE GENOMIC DNA]</scope>
    <source>
        <strain evidence="2 3">JCM 14738</strain>
    </source>
</reference>
<dbReference type="Proteomes" id="UP000467385">
    <property type="component" value="Chromosome"/>
</dbReference>
<organism evidence="2 3">
    <name type="scientific">Mycobacterium conspicuum</name>
    <dbReference type="NCBI Taxonomy" id="44010"/>
    <lineage>
        <taxon>Bacteria</taxon>
        <taxon>Bacillati</taxon>
        <taxon>Actinomycetota</taxon>
        <taxon>Actinomycetes</taxon>
        <taxon>Mycobacteriales</taxon>
        <taxon>Mycobacteriaceae</taxon>
        <taxon>Mycobacterium</taxon>
    </lineage>
</organism>
<evidence type="ECO:0000313" key="3">
    <source>
        <dbReference type="Proteomes" id="UP000467385"/>
    </source>
</evidence>
<dbReference type="EMBL" id="AP022613">
    <property type="protein sequence ID" value="BBZ38806.1"/>
    <property type="molecule type" value="Genomic_DNA"/>
</dbReference>
<name>A0A7I7YAT0_9MYCO</name>
<evidence type="ECO:0000256" key="1">
    <source>
        <dbReference type="SAM" id="MobiDB-lite"/>
    </source>
</evidence>
<dbReference type="AlphaFoldDB" id="A0A7I7YAT0"/>
<feature type="region of interest" description="Disordered" evidence="1">
    <location>
        <begin position="32"/>
        <end position="58"/>
    </location>
</feature>
<proteinExistence type="predicted"/>
<evidence type="ECO:0000313" key="2">
    <source>
        <dbReference type="EMBL" id="BBZ38806.1"/>
    </source>
</evidence>
<sequence length="108" mass="11113">MISSSCGIGLFLSGRGWFAPFSAGCGGTDGVAVSTPQSPAEKQEADFRPGEPGAQRRGVSCHRADKCRRCRPGAAGAGRIGRRERRTGEPAGRGLTATGSLAVKLGPR</sequence>
<feature type="region of interest" description="Disordered" evidence="1">
    <location>
        <begin position="72"/>
        <end position="108"/>
    </location>
</feature>
<accession>A0A7I7YAT0</accession>
<protein>
    <submittedName>
        <fullName evidence="2">Uncharacterized protein</fullName>
    </submittedName>
</protein>
<gene>
    <name evidence="2" type="ORF">MCNS_18690</name>
</gene>
<keyword evidence="3" id="KW-1185">Reference proteome</keyword>